<evidence type="ECO:0000256" key="4">
    <source>
        <dbReference type="ARBA" id="ARBA00022801"/>
    </source>
</evidence>
<feature type="domain" description="Peptidase S54 rhomboid" evidence="9">
    <location>
        <begin position="61"/>
        <end position="202"/>
    </location>
</feature>
<feature type="transmembrane region" description="Helical" evidence="8">
    <location>
        <begin position="20"/>
        <end position="43"/>
    </location>
</feature>
<evidence type="ECO:0000256" key="2">
    <source>
        <dbReference type="ARBA" id="ARBA00009045"/>
    </source>
</evidence>
<feature type="transmembrane region" description="Helical" evidence="8">
    <location>
        <begin position="125"/>
        <end position="147"/>
    </location>
</feature>
<keyword evidence="5 8" id="KW-1133">Transmembrane helix</keyword>
<dbReference type="SUPFAM" id="SSF144091">
    <property type="entry name" value="Rhomboid-like"/>
    <property type="match status" value="1"/>
</dbReference>
<feature type="transmembrane region" description="Helical" evidence="8">
    <location>
        <begin position="99"/>
        <end position="119"/>
    </location>
</feature>
<evidence type="ECO:0000256" key="5">
    <source>
        <dbReference type="ARBA" id="ARBA00022989"/>
    </source>
</evidence>
<evidence type="ECO:0000256" key="6">
    <source>
        <dbReference type="ARBA" id="ARBA00023136"/>
    </source>
</evidence>
<feature type="compositionally biased region" description="Polar residues" evidence="7">
    <location>
        <begin position="369"/>
        <end position="379"/>
    </location>
</feature>
<dbReference type="InterPro" id="IPR022764">
    <property type="entry name" value="Peptidase_S54_rhomboid_dom"/>
</dbReference>
<dbReference type="GO" id="GO:0006508">
    <property type="term" value="P:proteolysis"/>
    <property type="evidence" value="ECO:0007669"/>
    <property type="project" value="UniProtKB-KW"/>
</dbReference>
<evidence type="ECO:0000256" key="7">
    <source>
        <dbReference type="SAM" id="MobiDB-lite"/>
    </source>
</evidence>
<keyword evidence="4" id="KW-0378">Hydrolase</keyword>
<dbReference type="InterPro" id="IPR035952">
    <property type="entry name" value="Rhomboid-like_sf"/>
</dbReference>
<dbReference type="PANTHER" id="PTHR43731">
    <property type="entry name" value="RHOMBOID PROTEASE"/>
    <property type="match status" value="1"/>
</dbReference>
<dbReference type="PANTHER" id="PTHR43731:SF14">
    <property type="entry name" value="PRESENILIN-ASSOCIATED RHOMBOID-LIKE PROTEIN, MITOCHONDRIAL"/>
    <property type="match status" value="1"/>
</dbReference>
<comment type="similarity">
    <text evidence="2">Belongs to the peptidase S54 family.</text>
</comment>
<dbReference type="Pfam" id="PF01694">
    <property type="entry name" value="Rhomboid"/>
    <property type="match status" value="1"/>
</dbReference>
<keyword evidence="10" id="KW-0645">Protease</keyword>
<evidence type="ECO:0000256" key="3">
    <source>
        <dbReference type="ARBA" id="ARBA00022692"/>
    </source>
</evidence>
<dbReference type="Proteomes" id="UP000480275">
    <property type="component" value="Unassembled WGS sequence"/>
</dbReference>
<organism evidence="10 11">
    <name type="scientific">Rhodocyclus tenuis</name>
    <name type="common">Rhodospirillum tenue</name>
    <dbReference type="NCBI Taxonomy" id="1066"/>
    <lineage>
        <taxon>Bacteria</taxon>
        <taxon>Pseudomonadati</taxon>
        <taxon>Pseudomonadota</taxon>
        <taxon>Betaproteobacteria</taxon>
        <taxon>Rhodocyclales</taxon>
        <taxon>Rhodocyclaceae</taxon>
        <taxon>Rhodocyclus</taxon>
    </lineage>
</organism>
<feature type="transmembrane region" description="Helical" evidence="8">
    <location>
        <begin position="184"/>
        <end position="204"/>
    </location>
</feature>
<feature type="transmembrane region" description="Helical" evidence="8">
    <location>
        <begin position="159"/>
        <end position="178"/>
    </location>
</feature>
<dbReference type="GO" id="GO:0016020">
    <property type="term" value="C:membrane"/>
    <property type="evidence" value="ECO:0007669"/>
    <property type="project" value="UniProtKB-SubCell"/>
</dbReference>
<comment type="caution">
    <text evidence="10">The sequence shown here is derived from an EMBL/GenBank/DDBJ whole genome shotgun (WGS) entry which is preliminary data.</text>
</comment>
<feature type="region of interest" description="Disordered" evidence="7">
    <location>
        <begin position="354"/>
        <end position="379"/>
    </location>
</feature>
<dbReference type="InterPro" id="IPR050925">
    <property type="entry name" value="Rhomboid_protease_S54"/>
</dbReference>
<evidence type="ECO:0000313" key="11">
    <source>
        <dbReference type="Proteomes" id="UP000480275"/>
    </source>
</evidence>
<feature type="transmembrane region" description="Helical" evidence="8">
    <location>
        <begin position="63"/>
        <end position="87"/>
    </location>
</feature>
<gene>
    <name evidence="10" type="ORF">GHK24_10995</name>
</gene>
<evidence type="ECO:0000256" key="8">
    <source>
        <dbReference type="SAM" id="Phobius"/>
    </source>
</evidence>
<keyword evidence="3 8" id="KW-0812">Transmembrane</keyword>
<dbReference type="EMBL" id="WIXJ01000008">
    <property type="protein sequence ID" value="MQY52299.1"/>
    <property type="molecule type" value="Genomic_DNA"/>
</dbReference>
<protein>
    <submittedName>
        <fullName evidence="10">Rhomboid family intramembrane serine protease</fullName>
    </submittedName>
</protein>
<evidence type="ECO:0000256" key="1">
    <source>
        <dbReference type="ARBA" id="ARBA00004141"/>
    </source>
</evidence>
<accession>A0A6L5JYL6</accession>
<sequence length="379" mass="40818">MPSLHDLLRARQPRVRVTPALIAVNVLVFLAMLGSGAGLWHSPNGVQLSWGANFGPATQDGEWWRLASAMFLHFGLLHLLLNMWALWDGGQLVERMFGPLRFAAIYLLSGVGGNLVSLVSHHGQVVSGGASGAIFGIYGALLVCLWRERASLHPQEFRWLFWGAAGFASITIVLGLIVTGIDNAAHVGGFIAGALAGLVLAQALRADEVQATAPRYAAAALGVFGVALLLSQIPPPAYRWSEEAQARKEISEFIKDDAAIAADWQRIFADSRRPDASFDEVAGRIDASIAQRYEENFEQLSRLSSNPALPSAATLATLRRYAQLRRDASRSLADGLRSKDPRKIDAAWALEQQARALQASPPAMPGQSRGPTSGLSGRE</sequence>
<dbReference type="AlphaFoldDB" id="A0A6L5JYL6"/>
<proteinExistence type="inferred from homology"/>
<keyword evidence="6 8" id="KW-0472">Membrane</keyword>
<dbReference type="Gene3D" id="1.20.1540.10">
    <property type="entry name" value="Rhomboid-like"/>
    <property type="match status" value="1"/>
</dbReference>
<comment type="subcellular location">
    <subcellularLocation>
        <location evidence="1">Membrane</location>
        <topology evidence="1">Multi-pass membrane protein</topology>
    </subcellularLocation>
</comment>
<reference evidence="10 11" key="1">
    <citation type="submission" date="2019-10" db="EMBL/GenBank/DDBJ databases">
        <title>Whole-genome sequence of the purple nonsulfur photosynthetic bacterium Rhodocyclus tenuis.</title>
        <authorList>
            <person name="Kyndt J.A."/>
            <person name="Meyer T.E."/>
        </authorList>
    </citation>
    <scope>NUCLEOTIDE SEQUENCE [LARGE SCALE GENOMIC DNA]</scope>
    <source>
        <strain evidence="10 11">DSM 110</strain>
    </source>
</reference>
<name>A0A6L5JYL6_RHOTE</name>
<dbReference type="GO" id="GO:0004252">
    <property type="term" value="F:serine-type endopeptidase activity"/>
    <property type="evidence" value="ECO:0007669"/>
    <property type="project" value="InterPro"/>
</dbReference>
<evidence type="ECO:0000259" key="9">
    <source>
        <dbReference type="Pfam" id="PF01694"/>
    </source>
</evidence>
<evidence type="ECO:0000313" key="10">
    <source>
        <dbReference type="EMBL" id="MQY52299.1"/>
    </source>
</evidence>
<feature type="transmembrane region" description="Helical" evidence="8">
    <location>
        <begin position="216"/>
        <end position="233"/>
    </location>
</feature>